<keyword evidence="3" id="KW-1185">Reference proteome</keyword>
<evidence type="ECO:0000313" key="2">
    <source>
        <dbReference type="EMBL" id="NLR30522.1"/>
    </source>
</evidence>
<evidence type="ECO:0000313" key="3">
    <source>
        <dbReference type="Proteomes" id="UP000707477"/>
    </source>
</evidence>
<dbReference type="InterPro" id="IPR036397">
    <property type="entry name" value="RNaseH_sf"/>
</dbReference>
<organism evidence="2 3">
    <name type="scientific">Levilactobacillus tujiorum</name>
    <dbReference type="NCBI Taxonomy" id="2912243"/>
    <lineage>
        <taxon>Bacteria</taxon>
        <taxon>Bacillati</taxon>
        <taxon>Bacillota</taxon>
        <taxon>Bacilli</taxon>
        <taxon>Lactobacillales</taxon>
        <taxon>Lactobacillaceae</taxon>
        <taxon>Levilactobacillus</taxon>
    </lineage>
</organism>
<accession>A0ABX1L653</accession>
<dbReference type="SUPFAM" id="SSF53098">
    <property type="entry name" value="Ribonuclease H-like"/>
    <property type="match status" value="1"/>
</dbReference>
<gene>
    <name evidence="2" type="ORF">HEQ44_10025</name>
</gene>
<comment type="caution">
    <text evidence="2">The sequence shown here is derived from an EMBL/GenBank/DDBJ whole genome shotgun (WGS) entry which is preliminary data.</text>
</comment>
<dbReference type="Pfam" id="PF13384">
    <property type="entry name" value="HTH_23"/>
    <property type="match status" value="1"/>
</dbReference>
<name>A0ABX1L653_9LACO</name>
<dbReference type="RefSeq" id="WP_168850363.1">
    <property type="nucleotide sequence ID" value="NZ_JAAVSD010000034.1"/>
</dbReference>
<sequence length="405" mass="45370">MAAKIVFIERERPQAGHLVYIVGYPICEPDVTGQLVPASSMVSWGEITQIKRDDHQRFVIESTSGNSITLGAKKVVNFGVEMAESSVTDVLTQSGYSLSTTVTTPVSDVFKRQLAAVFPQVAQLQVIPERYAVIDCEFGIFFGRKQQGDNIVQQQVSILGEKASIFQLAALGYAGRQPIELFFNHYFSHPNFLADLKLKGLRETRLTLADYERETQPVLVLKEFIQHVLARQLPLVFWDQHNDLRLLRQLLAIHFSEFSAEERSILRQPLMVFDGSAYTNLVINRSNHARRETSHYLPLNGVAGLLNIFNPQQHNALWDAQTTHYVVNALAEIQQTQPIILTQPQPAAQEIEPERTEALDPTTPAPTATVFCELRSAGKTYREIAQTFGISTSTVWRAVHQATGA</sequence>
<feature type="region of interest" description="Disordered" evidence="1">
    <location>
        <begin position="345"/>
        <end position="366"/>
    </location>
</feature>
<dbReference type="Proteomes" id="UP000707477">
    <property type="component" value="Unassembled WGS sequence"/>
</dbReference>
<dbReference type="InterPro" id="IPR012337">
    <property type="entry name" value="RNaseH-like_sf"/>
</dbReference>
<dbReference type="EMBL" id="JAAVSD010000034">
    <property type="protein sequence ID" value="NLR30522.1"/>
    <property type="molecule type" value="Genomic_DNA"/>
</dbReference>
<proteinExistence type="predicted"/>
<reference evidence="2 3" key="1">
    <citation type="submission" date="2020-03" db="EMBL/GenBank/DDBJ databases">
        <authorList>
            <person name="Zhang Z."/>
            <person name="Guo Z."/>
            <person name="Hou Q."/>
            <person name="Shen X."/>
        </authorList>
    </citation>
    <scope>NUCLEOTIDE SEQUENCE [LARGE SCALE GENOMIC DNA]</scope>
    <source>
        <strain evidence="2 3">HBUAS51329</strain>
    </source>
</reference>
<protein>
    <recommendedName>
        <fullName evidence="4">Helix-turn-helix domain-containing protein</fullName>
    </recommendedName>
</protein>
<evidence type="ECO:0008006" key="4">
    <source>
        <dbReference type="Google" id="ProtNLM"/>
    </source>
</evidence>
<dbReference type="Gene3D" id="3.30.420.10">
    <property type="entry name" value="Ribonuclease H-like superfamily/Ribonuclease H"/>
    <property type="match status" value="1"/>
</dbReference>
<evidence type="ECO:0000256" key="1">
    <source>
        <dbReference type="SAM" id="MobiDB-lite"/>
    </source>
</evidence>